<dbReference type="Proteomes" id="UP000008144">
    <property type="component" value="Unassembled WGS sequence"/>
</dbReference>
<reference evidence="2" key="2">
    <citation type="submission" date="2025-08" db="UniProtKB">
        <authorList>
            <consortium name="Ensembl"/>
        </authorList>
    </citation>
    <scope>IDENTIFICATION</scope>
</reference>
<name>H2XM37_CIOIN</name>
<evidence type="ECO:0000313" key="3">
    <source>
        <dbReference type="Proteomes" id="UP000008144"/>
    </source>
</evidence>
<dbReference type="HOGENOM" id="CLU_3319799_0_0_1"/>
<keyword evidence="3" id="KW-1185">Reference proteome</keyword>
<accession>H2XM37</accession>
<evidence type="ECO:0000313" key="2">
    <source>
        <dbReference type="Ensembl" id="ENSCINP00000030719.1"/>
    </source>
</evidence>
<dbReference type="Ensembl" id="ENSCINT00000036410.1">
    <property type="protein sequence ID" value="ENSCINP00000030719.1"/>
    <property type="gene ID" value="ENSCING00000024774.1"/>
</dbReference>
<keyword evidence="1" id="KW-0812">Transmembrane</keyword>
<evidence type="ECO:0000256" key="1">
    <source>
        <dbReference type="SAM" id="Phobius"/>
    </source>
</evidence>
<keyword evidence="1" id="KW-1133">Transmembrane helix</keyword>
<keyword evidence="1" id="KW-0472">Membrane</keyword>
<feature type="transmembrane region" description="Helical" evidence="1">
    <location>
        <begin position="9"/>
        <end position="29"/>
    </location>
</feature>
<reference evidence="3" key="1">
    <citation type="journal article" date="2002" name="Science">
        <title>The draft genome of Ciona intestinalis: insights into chordate and vertebrate origins.</title>
        <authorList>
            <person name="Dehal P."/>
            <person name="Satou Y."/>
            <person name="Campbell R.K."/>
            <person name="Chapman J."/>
            <person name="Degnan B."/>
            <person name="De Tomaso A."/>
            <person name="Davidson B."/>
            <person name="Di Gregorio A."/>
            <person name="Gelpke M."/>
            <person name="Goodstein D.M."/>
            <person name="Harafuji N."/>
            <person name="Hastings K.E."/>
            <person name="Ho I."/>
            <person name="Hotta K."/>
            <person name="Huang W."/>
            <person name="Kawashima T."/>
            <person name="Lemaire P."/>
            <person name="Martinez D."/>
            <person name="Meinertzhagen I.A."/>
            <person name="Necula S."/>
            <person name="Nonaka M."/>
            <person name="Putnam N."/>
            <person name="Rash S."/>
            <person name="Saiga H."/>
            <person name="Satake M."/>
            <person name="Terry A."/>
            <person name="Yamada L."/>
            <person name="Wang H.G."/>
            <person name="Awazu S."/>
            <person name="Azumi K."/>
            <person name="Boore J."/>
            <person name="Branno M."/>
            <person name="Chin-Bow S."/>
            <person name="DeSantis R."/>
            <person name="Doyle S."/>
            <person name="Francino P."/>
            <person name="Keys D.N."/>
            <person name="Haga S."/>
            <person name="Hayashi H."/>
            <person name="Hino K."/>
            <person name="Imai K.S."/>
            <person name="Inaba K."/>
            <person name="Kano S."/>
            <person name="Kobayashi K."/>
            <person name="Kobayashi M."/>
            <person name="Lee B.I."/>
            <person name="Makabe K.W."/>
            <person name="Manohar C."/>
            <person name="Matassi G."/>
            <person name="Medina M."/>
            <person name="Mochizuki Y."/>
            <person name="Mount S."/>
            <person name="Morishita T."/>
            <person name="Miura S."/>
            <person name="Nakayama A."/>
            <person name="Nishizaka S."/>
            <person name="Nomoto H."/>
            <person name="Ohta F."/>
            <person name="Oishi K."/>
            <person name="Rigoutsos I."/>
            <person name="Sano M."/>
            <person name="Sasaki A."/>
            <person name="Sasakura Y."/>
            <person name="Shoguchi E."/>
            <person name="Shin-i T."/>
            <person name="Spagnuolo A."/>
            <person name="Stainier D."/>
            <person name="Suzuki M.M."/>
            <person name="Tassy O."/>
            <person name="Takatori N."/>
            <person name="Tokuoka M."/>
            <person name="Yagi K."/>
            <person name="Yoshizaki F."/>
            <person name="Wada S."/>
            <person name="Zhang C."/>
            <person name="Hyatt P.D."/>
            <person name="Larimer F."/>
            <person name="Detter C."/>
            <person name="Doggett N."/>
            <person name="Glavina T."/>
            <person name="Hawkins T."/>
            <person name="Richardson P."/>
            <person name="Lucas S."/>
            <person name="Kohara Y."/>
            <person name="Levine M."/>
            <person name="Satoh N."/>
            <person name="Rokhsar D.S."/>
        </authorList>
    </citation>
    <scope>NUCLEOTIDE SEQUENCE [LARGE SCALE GENOMIC DNA]</scope>
</reference>
<organism evidence="2 3">
    <name type="scientific">Ciona intestinalis</name>
    <name type="common">Transparent sea squirt</name>
    <name type="synonym">Ascidia intestinalis</name>
    <dbReference type="NCBI Taxonomy" id="7719"/>
    <lineage>
        <taxon>Eukaryota</taxon>
        <taxon>Metazoa</taxon>
        <taxon>Chordata</taxon>
        <taxon>Tunicata</taxon>
        <taxon>Ascidiacea</taxon>
        <taxon>Phlebobranchia</taxon>
        <taxon>Cionidae</taxon>
        <taxon>Ciona</taxon>
    </lineage>
</organism>
<dbReference type="AlphaFoldDB" id="H2XM37"/>
<dbReference type="InParanoid" id="H2XM37"/>
<sequence>MNFKITRRVHYCVLIRIYFAQSILYYYTLKKMLNKTSLL</sequence>
<proteinExistence type="predicted"/>
<protein>
    <submittedName>
        <fullName evidence="2">Uncharacterized protein</fullName>
    </submittedName>
</protein>
<reference evidence="2" key="3">
    <citation type="submission" date="2025-09" db="UniProtKB">
        <authorList>
            <consortium name="Ensembl"/>
        </authorList>
    </citation>
    <scope>IDENTIFICATION</scope>
</reference>